<protein>
    <recommendedName>
        <fullName evidence="11">Aminoglycoside phosphotransferase domain-containing protein</fullName>
    </recommendedName>
</protein>
<evidence type="ECO:0000313" key="4">
    <source>
        <dbReference type="EMBL" id="CAF1379761.1"/>
    </source>
</evidence>
<dbReference type="SUPFAM" id="SSF56112">
    <property type="entry name" value="Protein kinase-like (PK-like)"/>
    <property type="match status" value="1"/>
</dbReference>
<dbReference type="EMBL" id="CAJOBE010005432">
    <property type="protein sequence ID" value="CAF3972672.1"/>
    <property type="molecule type" value="Genomic_DNA"/>
</dbReference>
<dbReference type="EMBL" id="CAJNOU010003014">
    <property type="protein sequence ID" value="CAF1365139.1"/>
    <property type="molecule type" value="Genomic_DNA"/>
</dbReference>
<keyword evidence="9" id="KW-1185">Reference proteome</keyword>
<proteinExistence type="predicted"/>
<sequence>MSRFYQQYVDPEIKGQGPFDPVTKAYAHALARIHYMNLGQHPEWLRSATENFEDSLWLRAWRKEWHQNLTIPKFAHEYGCYTDRLDELLSRLIAFLRERTIEDTSLTLIHTDLNPDRIRSIDGCPIFIHWEQAAYGCFYLDLPNYFSVETALCYRDALAELGLNIPPALFMERFREVSRYMGL</sequence>
<dbReference type="EMBL" id="CAJNOH010002878">
    <property type="protein sequence ID" value="CAF1314184.1"/>
    <property type="molecule type" value="Genomic_DNA"/>
</dbReference>
<evidence type="ECO:0000313" key="8">
    <source>
        <dbReference type="EMBL" id="CAF4167649.1"/>
    </source>
</evidence>
<dbReference type="OrthoDB" id="10142412at2759"/>
<evidence type="ECO:0000313" key="6">
    <source>
        <dbReference type="EMBL" id="CAF3968820.1"/>
    </source>
</evidence>
<comment type="caution">
    <text evidence="7">The sequence shown here is derived from an EMBL/GenBank/DDBJ whole genome shotgun (WGS) entry which is preliminary data.</text>
</comment>
<dbReference type="EMBL" id="CAJOAX010006052">
    <property type="protein sequence ID" value="CAF3968820.1"/>
    <property type="molecule type" value="Genomic_DNA"/>
</dbReference>
<dbReference type="Gene3D" id="3.90.1200.10">
    <property type="match status" value="1"/>
</dbReference>
<dbReference type="Proteomes" id="UP000663823">
    <property type="component" value="Unassembled WGS sequence"/>
</dbReference>
<evidence type="ECO:0008006" key="11">
    <source>
        <dbReference type="Google" id="ProtNLM"/>
    </source>
</evidence>
<evidence type="ECO:0000313" key="10">
    <source>
        <dbReference type="Proteomes" id="UP000663874"/>
    </source>
</evidence>
<dbReference type="Proteomes" id="UP000663874">
    <property type="component" value="Unassembled WGS sequence"/>
</dbReference>
<dbReference type="Proteomes" id="UP000663854">
    <property type="component" value="Unassembled WGS sequence"/>
</dbReference>
<evidence type="ECO:0000313" key="5">
    <source>
        <dbReference type="EMBL" id="CAF1582206.1"/>
    </source>
</evidence>
<evidence type="ECO:0000313" key="7">
    <source>
        <dbReference type="EMBL" id="CAF3972672.1"/>
    </source>
</evidence>
<dbReference type="Proteomes" id="UP000663882">
    <property type="component" value="Unassembled WGS sequence"/>
</dbReference>
<evidence type="ECO:0000313" key="2">
    <source>
        <dbReference type="EMBL" id="CAF1321219.1"/>
    </source>
</evidence>
<dbReference type="InterPro" id="IPR011009">
    <property type="entry name" value="Kinase-like_dom_sf"/>
</dbReference>
<gene>
    <name evidence="7" type="ORF">FNK824_LOCUS24422</name>
    <name evidence="8" type="ORF">JBS370_LOCUS34842</name>
    <name evidence="5" type="ORF">JXQ802_LOCUS46338</name>
    <name evidence="6" type="ORF">OTI717_LOCUS27322</name>
    <name evidence="1" type="ORF">PYM288_LOCUS30572</name>
    <name evidence="2" type="ORF">RFH988_LOCUS30771</name>
    <name evidence="3" type="ORF">SEV965_LOCUS29588</name>
    <name evidence="4" type="ORF">ZHD862_LOCUS32051</name>
</gene>
<dbReference type="EMBL" id="CAJNOT010003365">
    <property type="protein sequence ID" value="CAF1379761.1"/>
    <property type="molecule type" value="Genomic_DNA"/>
</dbReference>
<dbReference type="EMBL" id="CAJNOL010004155">
    <property type="protein sequence ID" value="CAF1582206.1"/>
    <property type="molecule type" value="Genomic_DNA"/>
</dbReference>
<name>A0A819M241_9BILA</name>
<dbReference type="EMBL" id="CAJNOO010003154">
    <property type="protein sequence ID" value="CAF1321219.1"/>
    <property type="molecule type" value="Genomic_DNA"/>
</dbReference>
<accession>A0A819M241</accession>
<evidence type="ECO:0000313" key="9">
    <source>
        <dbReference type="Proteomes" id="UP000663870"/>
    </source>
</evidence>
<dbReference type="Proteomes" id="UP000663870">
    <property type="component" value="Unassembled WGS sequence"/>
</dbReference>
<dbReference type="Proteomes" id="UP000663836">
    <property type="component" value="Unassembled WGS sequence"/>
</dbReference>
<dbReference type="AlphaFoldDB" id="A0A819M241"/>
<evidence type="ECO:0000313" key="1">
    <source>
        <dbReference type="EMBL" id="CAF1314184.1"/>
    </source>
</evidence>
<dbReference type="EMBL" id="CAJOBD010011437">
    <property type="protein sequence ID" value="CAF4167649.1"/>
    <property type="molecule type" value="Genomic_DNA"/>
</dbReference>
<dbReference type="Proteomes" id="UP000663864">
    <property type="component" value="Unassembled WGS sequence"/>
</dbReference>
<organism evidence="7 10">
    <name type="scientific">Rotaria sordida</name>
    <dbReference type="NCBI Taxonomy" id="392033"/>
    <lineage>
        <taxon>Eukaryota</taxon>
        <taxon>Metazoa</taxon>
        <taxon>Spiralia</taxon>
        <taxon>Gnathifera</taxon>
        <taxon>Rotifera</taxon>
        <taxon>Eurotatoria</taxon>
        <taxon>Bdelloidea</taxon>
        <taxon>Philodinida</taxon>
        <taxon>Philodinidae</taxon>
        <taxon>Rotaria</taxon>
    </lineage>
</organism>
<reference evidence="7" key="1">
    <citation type="submission" date="2021-02" db="EMBL/GenBank/DDBJ databases">
        <authorList>
            <person name="Nowell W R."/>
        </authorList>
    </citation>
    <scope>NUCLEOTIDE SEQUENCE</scope>
</reference>
<dbReference type="Proteomes" id="UP000663889">
    <property type="component" value="Unassembled WGS sequence"/>
</dbReference>
<evidence type="ECO:0000313" key="3">
    <source>
        <dbReference type="EMBL" id="CAF1365139.1"/>
    </source>
</evidence>